<feature type="region of interest" description="Disordered" evidence="1">
    <location>
        <begin position="1"/>
        <end position="30"/>
    </location>
</feature>
<sequence length="225" mass="27412">MSEMLPPDENDEFEMTSNEENSEMKKKHSDQDVCTDRWQMYHVGDWMQHFVGYWNWPPSKWGPGQNKDLIKEGKSPLEIWDSYTDDVLKNHKTMKEYHETVLNEYEKSKENGQTINFWEKYWKDTYNTKLPNPEDMEERWKTWKNNGYAKDKFWEEERKKFKKENGWSFWKRRRAECQELPGSTESRSSFGRNTCRFRRRCSGGFRSKQEGLSPDEKPLFKMFDF</sequence>
<dbReference type="EMBL" id="UYJE01003370">
    <property type="protein sequence ID" value="VDI18610.1"/>
    <property type="molecule type" value="Genomic_DNA"/>
</dbReference>
<proteinExistence type="predicted"/>
<organism evidence="2 3">
    <name type="scientific">Mytilus galloprovincialis</name>
    <name type="common">Mediterranean mussel</name>
    <dbReference type="NCBI Taxonomy" id="29158"/>
    <lineage>
        <taxon>Eukaryota</taxon>
        <taxon>Metazoa</taxon>
        <taxon>Spiralia</taxon>
        <taxon>Lophotrochozoa</taxon>
        <taxon>Mollusca</taxon>
        <taxon>Bivalvia</taxon>
        <taxon>Autobranchia</taxon>
        <taxon>Pteriomorphia</taxon>
        <taxon>Mytilida</taxon>
        <taxon>Mytiloidea</taxon>
        <taxon>Mytilidae</taxon>
        <taxon>Mytilinae</taxon>
        <taxon>Mytilus</taxon>
    </lineage>
</organism>
<gene>
    <name evidence="2" type="ORF">MGAL_10B082899</name>
</gene>
<evidence type="ECO:0000256" key="1">
    <source>
        <dbReference type="SAM" id="MobiDB-lite"/>
    </source>
</evidence>
<accession>A0A8B6DGB5</accession>
<feature type="compositionally biased region" description="Acidic residues" evidence="1">
    <location>
        <begin position="1"/>
        <end position="14"/>
    </location>
</feature>
<evidence type="ECO:0000313" key="2">
    <source>
        <dbReference type="EMBL" id="VDI18610.1"/>
    </source>
</evidence>
<evidence type="ECO:0000313" key="3">
    <source>
        <dbReference type="Proteomes" id="UP000596742"/>
    </source>
</evidence>
<dbReference type="Proteomes" id="UP000596742">
    <property type="component" value="Unassembled WGS sequence"/>
</dbReference>
<comment type="caution">
    <text evidence="2">The sequence shown here is derived from an EMBL/GenBank/DDBJ whole genome shotgun (WGS) entry which is preliminary data.</text>
</comment>
<reference evidence="2" key="1">
    <citation type="submission" date="2018-11" db="EMBL/GenBank/DDBJ databases">
        <authorList>
            <person name="Alioto T."/>
            <person name="Alioto T."/>
        </authorList>
    </citation>
    <scope>NUCLEOTIDE SEQUENCE</scope>
</reference>
<protein>
    <submittedName>
        <fullName evidence="2">Uncharacterized protein</fullName>
    </submittedName>
</protein>
<dbReference type="AlphaFoldDB" id="A0A8B6DGB5"/>
<name>A0A8B6DGB5_MYTGA</name>
<keyword evidence="3" id="KW-1185">Reference proteome</keyword>